<dbReference type="EMBL" id="MLJW01000136">
    <property type="protein sequence ID" value="OIQ97204.1"/>
    <property type="molecule type" value="Genomic_DNA"/>
</dbReference>
<organism evidence="2">
    <name type="scientific">mine drainage metagenome</name>
    <dbReference type="NCBI Taxonomy" id="410659"/>
    <lineage>
        <taxon>unclassified sequences</taxon>
        <taxon>metagenomes</taxon>
        <taxon>ecological metagenomes</taxon>
    </lineage>
</organism>
<sequence>MRAKPKLHKGGRKRQSGPRTASGLLKACDAAPLALLRRRAAMAGVTEAVARSSPLAGYALGLLRLRGVIGQDQHDAGLRFAVDWNRWALLAGLPAHQLRLPTGGTRPESGDAEWLRVRDRYLAACARVRPFWPVIEAVVMDDWPDSPESMALFLERPQAVAALKSGLDFLASFYRIGACGREEKAL</sequence>
<evidence type="ECO:0000256" key="1">
    <source>
        <dbReference type="SAM" id="MobiDB-lite"/>
    </source>
</evidence>
<reference evidence="2" key="1">
    <citation type="submission" date="2016-10" db="EMBL/GenBank/DDBJ databases">
        <title>Sequence of Gallionella enrichment culture.</title>
        <authorList>
            <person name="Poehlein A."/>
            <person name="Muehling M."/>
            <person name="Daniel R."/>
        </authorList>
    </citation>
    <scope>NUCLEOTIDE SEQUENCE</scope>
</reference>
<accession>A0A1J5RYP1</accession>
<gene>
    <name evidence="2" type="ORF">GALL_207580</name>
</gene>
<proteinExistence type="predicted"/>
<feature type="compositionally biased region" description="Basic residues" evidence="1">
    <location>
        <begin position="1"/>
        <end position="16"/>
    </location>
</feature>
<comment type="caution">
    <text evidence="2">The sequence shown here is derived from an EMBL/GenBank/DDBJ whole genome shotgun (WGS) entry which is preliminary data.</text>
</comment>
<evidence type="ECO:0000313" key="2">
    <source>
        <dbReference type="EMBL" id="OIQ97204.1"/>
    </source>
</evidence>
<protein>
    <submittedName>
        <fullName evidence="2">Uncharacterized protein</fullName>
    </submittedName>
</protein>
<feature type="region of interest" description="Disordered" evidence="1">
    <location>
        <begin position="1"/>
        <end position="21"/>
    </location>
</feature>
<dbReference type="AlphaFoldDB" id="A0A1J5RYP1"/>
<name>A0A1J5RYP1_9ZZZZ</name>